<comment type="similarity">
    <text evidence="2 6">Belongs to the acyl-CoA dehydrogenase family.</text>
</comment>
<reference evidence="10 11" key="1">
    <citation type="submission" date="2016-01" db="EMBL/GenBank/DDBJ databases">
        <title>The new phylogeny of the genus Mycobacterium.</title>
        <authorList>
            <person name="Tarcisio F."/>
            <person name="Conor M."/>
            <person name="Antonella G."/>
            <person name="Elisabetta G."/>
            <person name="Giulia F.S."/>
            <person name="Sara T."/>
            <person name="Anna F."/>
            <person name="Clotilde B."/>
            <person name="Roberto B."/>
            <person name="Veronica D.S."/>
            <person name="Fabio R."/>
            <person name="Monica P."/>
            <person name="Olivier J."/>
            <person name="Enrico T."/>
            <person name="Nicola S."/>
        </authorList>
    </citation>
    <scope>NUCLEOTIDE SEQUENCE [LARGE SCALE GENOMIC DNA]</scope>
    <source>
        <strain evidence="10 11">DSM 44166</strain>
    </source>
</reference>
<evidence type="ECO:0000313" key="11">
    <source>
        <dbReference type="Proteomes" id="UP000193317"/>
    </source>
</evidence>
<dbReference type="InterPro" id="IPR009075">
    <property type="entry name" value="AcylCo_DH/oxidase_C"/>
</dbReference>
<evidence type="ECO:0000256" key="1">
    <source>
        <dbReference type="ARBA" id="ARBA00001974"/>
    </source>
</evidence>
<evidence type="ECO:0000259" key="8">
    <source>
        <dbReference type="Pfam" id="PF02770"/>
    </source>
</evidence>
<dbReference type="SUPFAM" id="SSF56645">
    <property type="entry name" value="Acyl-CoA dehydrogenase NM domain-like"/>
    <property type="match status" value="1"/>
</dbReference>
<comment type="cofactor">
    <cofactor evidence="1 6">
        <name>FAD</name>
        <dbReference type="ChEBI" id="CHEBI:57692"/>
    </cofactor>
</comment>
<dbReference type="InterPro" id="IPR013786">
    <property type="entry name" value="AcylCoA_DH/ox_N"/>
</dbReference>
<gene>
    <name evidence="10" type="ORF">AWC27_15120</name>
</gene>
<evidence type="ECO:0000256" key="4">
    <source>
        <dbReference type="ARBA" id="ARBA00022827"/>
    </source>
</evidence>
<dbReference type="Proteomes" id="UP000193317">
    <property type="component" value="Unassembled WGS sequence"/>
</dbReference>
<dbReference type="GO" id="GO:0016627">
    <property type="term" value="F:oxidoreductase activity, acting on the CH-CH group of donors"/>
    <property type="evidence" value="ECO:0007669"/>
    <property type="project" value="InterPro"/>
</dbReference>
<dbReference type="SUPFAM" id="SSF47203">
    <property type="entry name" value="Acyl-CoA dehydrogenase C-terminal domain-like"/>
    <property type="match status" value="1"/>
</dbReference>
<dbReference type="Pfam" id="PF02771">
    <property type="entry name" value="Acyl-CoA_dh_N"/>
    <property type="match status" value="1"/>
</dbReference>
<dbReference type="GO" id="GO:0050660">
    <property type="term" value="F:flavin adenine dinucleotide binding"/>
    <property type="evidence" value="ECO:0007669"/>
    <property type="project" value="InterPro"/>
</dbReference>
<dbReference type="InterPro" id="IPR036250">
    <property type="entry name" value="AcylCo_DH-like_C"/>
</dbReference>
<name>A0A1X2DHT3_MYCSZ</name>
<evidence type="ECO:0000313" key="10">
    <source>
        <dbReference type="EMBL" id="ORW87712.1"/>
    </source>
</evidence>
<evidence type="ECO:0000259" key="7">
    <source>
        <dbReference type="Pfam" id="PF00441"/>
    </source>
</evidence>
<dbReference type="InterPro" id="IPR037069">
    <property type="entry name" value="AcylCoA_DH/ox_N_sf"/>
</dbReference>
<evidence type="ECO:0000256" key="3">
    <source>
        <dbReference type="ARBA" id="ARBA00022630"/>
    </source>
</evidence>
<feature type="domain" description="Acyl-CoA dehydrogenase/oxidase C-terminal" evidence="7">
    <location>
        <begin position="217"/>
        <end position="375"/>
    </location>
</feature>
<dbReference type="InterPro" id="IPR009100">
    <property type="entry name" value="AcylCoA_DH/oxidase_NM_dom_sf"/>
</dbReference>
<dbReference type="OrthoDB" id="5167280at2"/>
<dbReference type="Pfam" id="PF00441">
    <property type="entry name" value="Acyl-CoA_dh_1"/>
    <property type="match status" value="1"/>
</dbReference>
<dbReference type="AlphaFoldDB" id="A0A1X2DHT3"/>
<dbReference type="InterPro" id="IPR046373">
    <property type="entry name" value="Acyl-CoA_Oxase/DH_mid-dom_sf"/>
</dbReference>
<dbReference type="FunFam" id="2.40.110.10:FF:000011">
    <property type="entry name" value="Acyl-CoA dehydrogenase FadE34"/>
    <property type="match status" value="1"/>
</dbReference>
<dbReference type="Gene3D" id="1.10.540.10">
    <property type="entry name" value="Acyl-CoA dehydrogenase/oxidase, N-terminal domain"/>
    <property type="match status" value="1"/>
</dbReference>
<evidence type="ECO:0000259" key="9">
    <source>
        <dbReference type="Pfam" id="PF02771"/>
    </source>
</evidence>
<proteinExistence type="inferred from homology"/>
<keyword evidence="5 6" id="KW-0560">Oxidoreductase</keyword>
<accession>A0A1X2DHT3</accession>
<dbReference type="InterPro" id="IPR052161">
    <property type="entry name" value="Mycobact_Acyl-CoA_DH"/>
</dbReference>
<sequence length="394" mass="43060">MSTEGDLRTRVQTLLNEYDPATTDARDFLGARFDAGLAWVHFPSGNGGLGLRHTYQAQVEAQLAAAGAPPAGGGRNIIGIGMAAPTIATFGTDEQKRKFLRPLFTGEHLYCQLFSEPGAGSDLAAAATRAVRDGEDWVVNGQKVWTSMAQHAQMAILVARTNPDVPKHAGLSYFLCDMTQPGIDIRPLRQITGEAEFNEVFLTDVRVPDANRLGPEGGGWRVATTTLNNERVAIGSRSGVPREGGHISKITEAWRDDPALRNPAMHDELMRLWVEAEVVRLTGERLRQQAASGQPGPEGAGMKVAFARLAQQISGFDLELHAESGLHYDDWTLRRPETVDLIGREPGYRYLRARGNSIEGGTSEILRNTISERILGLPGEHRVDKTVAWKDLPR</sequence>
<dbReference type="EMBL" id="LQPW01000178">
    <property type="protein sequence ID" value="ORW87712.1"/>
    <property type="molecule type" value="Genomic_DNA"/>
</dbReference>
<evidence type="ECO:0000256" key="2">
    <source>
        <dbReference type="ARBA" id="ARBA00009347"/>
    </source>
</evidence>
<dbReference type="STRING" id="1787.A5725_11740"/>
<dbReference type="Pfam" id="PF02770">
    <property type="entry name" value="Acyl-CoA_dh_M"/>
    <property type="match status" value="1"/>
</dbReference>
<evidence type="ECO:0000256" key="5">
    <source>
        <dbReference type="ARBA" id="ARBA00023002"/>
    </source>
</evidence>
<feature type="domain" description="Acyl-CoA dehydrogenase/oxidase N-terminal" evidence="9">
    <location>
        <begin position="9"/>
        <end position="107"/>
    </location>
</feature>
<comment type="caution">
    <text evidence="10">The sequence shown here is derived from an EMBL/GenBank/DDBJ whole genome shotgun (WGS) entry which is preliminary data.</text>
</comment>
<keyword evidence="11" id="KW-1185">Reference proteome</keyword>
<dbReference type="GO" id="GO:0005886">
    <property type="term" value="C:plasma membrane"/>
    <property type="evidence" value="ECO:0007669"/>
    <property type="project" value="TreeGrafter"/>
</dbReference>
<dbReference type="InterPro" id="IPR006091">
    <property type="entry name" value="Acyl-CoA_Oxase/DH_mid-dom"/>
</dbReference>
<dbReference type="Gene3D" id="2.40.110.10">
    <property type="entry name" value="Butyryl-CoA Dehydrogenase, subunit A, domain 2"/>
    <property type="match status" value="1"/>
</dbReference>
<dbReference type="Gene3D" id="1.20.140.10">
    <property type="entry name" value="Butyryl-CoA Dehydrogenase, subunit A, domain 3"/>
    <property type="match status" value="1"/>
</dbReference>
<feature type="domain" description="Acyl-CoA oxidase/dehydrogenase middle" evidence="8">
    <location>
        <begin position="111"/>
        <end position="205"/>
    </location>
</feature>
<evidence type="ECO:0000256" key="6">
    <source>
        <dbReference type="RuleBase" id="RU362125"/>
    </source>
</evidence>
<keyword evidence="3 6" id="KW-0285">Flavoprotein</keyword>
<dbReference type="PANTHER" id="PTHR43292">
    <property type="entry name" value="ACYL-COA DEHYDROGENASE"/>
    <property type="match status" value="1"/>
</dbReference>
<dbReference type="PANTHER" id="PTHR43292:SF4">
    <property type="entry name" value="ACYL-COA DEHYDROGENASE FADE34"/>
    <property type="match status" value="1"/>
</dbReference>
<protein>
    <submittedName>
        <fullName evidence="10">Acyl-CoA dehydrogenase</fullName>
    </submittedName>
</protein>
<dbReference type="RefSeq" id="WP_085674341.1">
    <property type="nucleotide sequence ID" value="NZ_JACKRU010000755.1"/>
</dbReference>
<organism evidence="10 11">
    <name type="scientific">Mycobacterium szulgai</name>
    <dbReference type="NCBI Taxonomy" id="1787"/>
    <lineage>
        <taxon>Bacteria</taxon>
        <taxon>Bacillati</taxon>
        <taxon>Actinomycetota</taxon>
        <taxon>Actinomycetes</taxon>
        <taxon>Mycobacteriales</taxon>
        <taxon>Mycobacteriaceae</taxon>
        <taxon>Mycobacterium</taxon>
    </lineage>
</organism>
<keyword evidence="4 6" id="KW-0274">FAD</keyword>